<accession>A0A974PWX0</accession>
<gene>
    <name evidence="2" type="ORF">IWH25_13270</name>
</gene>
<dbReference type="AlphaFoldDB" id="A0A974PWX0"/>
<feature type="chain" id="PRO_5037976965" description="Lipoprotein" evidence="1">
    <location>
        <begin position="25"/>
        <end position="119"/>
    </location>
</feature>
<name>A0A974PWX0_9RHOO</name>
<evidence type="ECO:0008006" key="4">
    <source>
        <dbReference type="Google" id="ProtNLM"/>
    </source>
</evidence>
<organism evidence="2 3">
    <name type="scientific">Azospira restricta</name>
    <dbReference type="NCBI Taxonomy" id="404405"/>
    <lineage>
        <taxon>Bacteria</taxon>
        <taxon>Pseudomonadati</taxon>
        <taxon>Pseudomonadota</taxon>
        <taxon>Betaproteobacteria</taxon>
        <taxon>Rhodocyclales</taxon>
        <taxon>Rhodocyclaceae</taxon>
        <taxon>Azospira</taxon>
    </lineage>
</organism>
<dbReference type="RefSeq" id="WP_203386265.1">
    <property type="nucleotide sequence ID" value="NZ_CP064781.1"/>
</dbReference>
<sequence length="119" mass="12614">MKKQGKLLAPLAAVLLGATLPAAAAPTSGSDEAFNAMVLEMSGQDTGSAWFDYYVETLNQHIAYKSADEAFGAAGPSGPLAGFDGYVAGFVDPDTGSKWFNAYVDNLRRVLRAKEAHER</sequence>
<dbReference type="KEGG" id="ares:IWH25_13270"/>
<proteinExistence type="predicted"/>
<dbReference type="Proteomes" id="UP000663444">
    <property type="component" value="Chromosome"/>
</dbReference>
<feature type="signal peptide" evidence="1">
    <location>
        <begin position="1"/>
        <end position="24"/>
    </location>
</feature>
<evidence type="ECO:0000313" key="2">
    <source>
        <dbReference type="EMBL" id="QRJ62734.1"/>
    </source>
</evidence>
<keyword evidence="3" id="KW-1185">Reference proteome</keyword>
<dbReference type="EMBL" id="CP064781">
    <property type="protein sequence ID" value="QRJ62734.1"/>
    <property type="molecule type" value="Genomic_DNA"/>
</dbReference>
<reference evidence="2" key="1">
    <citation type="submission" date="2020-11" db="EMBL/GenBank/DDBJ databases">
        <title>Azospira restricta DSM 18626 genome sequence.</title>
        <authorList>
            <person name="Moe W.M."/>
        </authorList>
    </citation>
    <scope>NUCLEOTIDE SEQUENCE</scope>
    <source>
        <strain evidence="2">DSM 18626</strain>
    </source>
</reference>
<protein>
    <recommendedName>
        <fullName evidence="4">Lipoprotein</fullName>
    </recommendedName>
</protein>
<keyword evidence="1" id="KW-0732">Signal</keyword>
<evidence type="ECO:0000313" key="3">
    <source>
        <dbReference type="Proteomes" id="UP000663444"/>
    </source>
</evidence>
<evidence type="ECO:0000256" key="1">
    <source>
        <dbReference type="SAM" id="SignalP"/>
    </source>
</evidence>